<protein>
    <submittedName>
        <fullName evidence="1">NGG1p interacting factor NIF3</fullName>
    </submittedName>
</protein>
<sequence length="322" mass="35869">MTIQDIYDLFVTEGIAHDPRGKQGVEKALNRIKKSHTDLHDEEKRHFDDESLANPYSDTRILFGDPTTIVDKVLIGIDIHVGELLLADRLNEKGEGIDLVIAHHPQGRALAALDEVMELQIDHLANYGVPVNVAERMLRSRIDEVYRRFAPLNHHQAIDAARLLNMPYMCVHTPADNIGWKLLADLLEKKEFDTVGDVLNALYTVPELSYARKQKAGPVIFSGTKNSRAGNVRVVEFTGGTEGAKEIYERLSHVGVGTVIAMHVSEEHKKEAEKHHMNLVVTGHMASDSIGINILMDKLEKRGVTVLPCSGFIRVGRIAQSK</sequence>
<comment type="caution">
    <text evidence="1">The sequence shown here is derived from an EMBL/GenBank/DDBJ whole genome shotgun (WGS) entry which is preliminary data.</text>
</comment>
<dbReference type="AlphaFoldDB" id="A0A1F7JGE4"/>
<evidence type="ECO:0000313" key="2">
    <source>
        <dbReference type="Proteomes" id="UP000178486"/>
    </source>
</evidence>
<gene>
    <name evidence="1" type="ORF">A3B56_00605</name>
</gene>
<evidence type="ECO:0000313" key="1">
    <source>
        <dbReference type="EMBL" id="OGK54662.1"/>
    </source>
</evidence>
<reference evidence="1 2" key="1">
    <citation type="journal article" date="2016" name="Nat. Commun.">
        <title>Thousands of microbial genomes shed light on interconnected biogeochemical processes in an aquifer system.</title>
        <authorList>
            <person name="Anantharaman K."/>
            <person name="Brown C.T."/>
            <person name="Hug L.A."/>
            <person name="Sharon I."/>
            <person name="Castelle C.J."/>
            <person name="Probst A.J."/>
            <person name="Thomas B.C."/>
            <person name="Singh A."/>
            <person name="Wilkins M.J."/>
            <person name="Karaoz U."/>
            <person name="Brodie E.L."/>
            <person name="Williams K.H."/>
            <person name="Hubbard S.S."/>
            <person name="Banfield J.F."/>
        </authorList>
    </citation>
    <scope>NUCLEOTIDE SEQUENCE [LARGE SCALE GENOMIC DNA]</scope>
</reference>
<accession>A0A1F7JGE4</accession>
<dbReference type="EMBL" id="MGAU01000028">
    <property type="protein sequence ID" value="OGK54662.1"/>
    <property type="molecule type" value="Genomic_DNA"/>
</dbReference>
<name>A0A1F7JGE4_9BACT</name>
<dbReference type="InterPro" id="IPR036069">
    <property type="entry name" value="DUF34/NIF3_sf"/>
</dbReference>
<organism evidence="1 2">
    <name type="scientific">Candidatus Roizmanbacteria bacterium RIFCSPLOWO2_01_FULL_45_11</name>
    <dbReference type="NCBI Taxonomy" id="1802070"/>
    <lineage>
        <taxon>Bacteria</taxon>
        <taxon>Candidatus Roizmaniibacteriota</taxon>
    </lineage>
</organism>
<dbReference type="Proteomes" id="UP000178486">
    <property type="component" value="Unassembled WGS sequence"/>
</dbReference>
<proteinExistence type="predicted"/>
<dbReference type="SUPFAM" id="SSF102705">
    <property type="entry name" value="NIF3 (NGG1p interacting factor 3)-like"/>
    <property type="match status" value="1"/>
</dbReference>